<dbReference type="InterPro" id="IPR032710">
    <property type="entry name" value="NTF2-like_dom_sf"/>
</dbReference>
<reference evidence="2" key="1">
    <citation type="submission" date="2020-06" db="EMBL/GenBank/DDBJ databases">
        <authorList>
            <consortium name="Plant Systems Biology data submission"/>
        </authorList>
    </citation>
    <scope>NUCLEOTIDE SEQUENCE</scope>
    <source>
        <strain evidence="2">D6</strain>
    </source>
</reference>
<gene>
    <name evidence="2" type="ORF">SEMRO_1771_G296640.1</name>
</gene>
<feature type="region of interest" description="Disordered" evidence="1">
    <location>
        <begin position="30"/>
        <end position="55"/>
    </location>
</feature>
<feature type="compositionally biased region" description="Acidic residues" evidence="1">
    <location>
        <begin position="225"/>
        <end position="236"/>
    </location>
</feature>
<feature type="compositionally biased region" description="Polar residues" evidence="1">
    <location>
        <begin position="172"/>
        <end position="192"/>
    </location>
</feature>
<sequence>MVGTASVASSIASSTASACISCRSHTTLRRPQRRPSLGGVEEEATAVDHKREQPEETEAVIIMDLDDHCCDAENDDDDDGDSSCSSDCATQVTSNTNPHRSSITHDVDSHIADNTHSSSSATHVTSNQRIHSSSGDVVLTTTNTRPRLHRNDDDDNPLDSSFSLMRVDMDNSRTSGLTETTDMKATTSSMERWSSGEPGRRNSTSGGEKQKSTSSQKSGSVSFAVEDDDDDDDDGDDWKSKPAMVGEGITTLEEEEEDDRMTCASEPTKGSSNGSSSSMLLTEDRIRSHMFDYYEDYDSIFRHGKNSKACWESFFQQYFTDDILWIRSTGNPIGKEGLAHLLSEDVSGISMTMVSIDSIQILAGGMAAVVVFTADQEYLYRGQPEADRTVITSVLQVVNGCEILIGHEHRCAGKPIPKETRWEAS</sequence>
<feature type="compositionally biased region" description="Acidic residues" evidence="1">
    <location>
        <begin position="72"/>
        <end position="81"/>
    </location>
</feature>
<feature type="compositionally biased region" description="Polar residues" evidence="1">
    <location>
        <begin position="127"/>
        <end position="145"/>
    </location>
</feature>
<name>A0A9N8EWN0_9STRA</name>
<organism evidence="2 3">
    <name type="scientific">Seminavis robusta</name>
    <dbReference type="NCBI Taxonomy" id="568900"/>
    <lineage>
        <taxon>Eukaryota</taxon>
        <taxon>Sar</taxon>
        <taxon>Stramenopiles</taxon>
        <taxon>Ochrophyta</taxon>
        <taxon>Bacillariophyta</taxon>
        <taxon>Bacillariophyceae</taxon>
        <taxon>Bacillariophycidae</taxon>
        <taxon>Naviculales</taxon>
        <taxon>Naviculaceae</taxon>
        <taxon>Seminavis</taxon>
    </lineage>
</organism>
<dbReference type="InterPro" id="IPR024525">
    <property type="entry name" value="DUF3804"/>
</dbReference>
<proteinExistence type="predicted"/>
<dbReference type="EMBL" id="CAICTM010001769">
    <property type="protein sequence ID" value="CAB9526070.1"/>
    <property type="molecule type" value="Genomic_DNA"/>
</dbReference>
<feature type="compositionally biased region" description="Basic and acidic residues" evidence="1">
    <location>
        <begin position="103"/>
        <end position="113"/>
    </location>
</feature>
<feature type="compositionally biased region" description="Low complexity" evidence="1">
    <location>
        <begin position="115"/>
        <end position="126"/>
    </location>
</feature>
<dbReference type="Gene3D" id="3.10.450.50">
    <property type="match status" value="1"/>
</dbReference>
<evidence type="ECO:0000256" key="1">
    <source>
        <dbReference type="SAM" id="MobiDB-lite"/>
    </source>
</evidence>
<dbReference type="AlphaFoldDB" id="A0A9N8EWN0"/>
<keyword evidence="3" id="KW-1185">Reference proteome</keyword>
<evidence type="ECO:0000313" key="3">
    <source>
        <dbReference type="Proteomes" id="UP001153069"/>
    </source>
</evidence>
<protein>
    <submittedName>
        <fullName evidence="2">Uncharacterized protein</fullName>
    </submittedName>
</protein>
<feature type="compositionally biased region" description="Polar residues" evidence="1">
    <location>
        <begin position="89"/>
        <end position="101"/>
    </location>
</feature>
<accession>A0A9N8EWN0</accession>
<feature type="region of interest" description="Disordered" evidence="1">
    <location>
        <begin position="71"/>
        <end position="278"/>
    </location>
</feature>
<comment type="caution">
    <text evidence="2">The sequence shown here is derived from an EMBL/GenBank/DDBJ whole genome shotgun (WGS) entry which is preliminary data.</text>
</comment>
<feature type="compositionally biased region" description="Low complexity" evidence="1">
    <location>
        <begin position="203"/>
        <end position="222"/>
    </location>
</feature>
<evidence type="ECO:0000313" key="2">
    <source>
        <dbReference type="EMBL" id="CAB9526070.1"/>
    </source>
</evidence>
<dbReference type="Proteomes" id="UP001153069">
    <property type="component" value="Unassembled WGS sequence"/>
</dbReference>
<dbReference type="Pfam" id="PF12707">
    <property type="entry name" value="DUF3804"/>
    <property type="match status" value="1"/>
</dbReference>
<dbReference type="SUPFAM" id="SSF54427">
    <property type="entry name" value="NTF2-like"/>
    <property type="match status" value="1"/>
</dbReference>